<dbReference type="Proteomes" id="UP000254293">
    <property type="component" value="Unassembled WGS sequence"/>
</dbReference>
<reference evidence="1 2" key="1">
    <citation type="submission" date="2018-06" db="EMBL/GenBank/DDBJ databases">
        <authorList>
            <consortium name="Pathogen Informatics"/>
            <person name="Doyle S."/>
        </authorList>
    </citation>
    <scope>NUCLEOTIDE SEQUENCE [LARGE SCALE GENOMIC DNA]</scope>
    <source>
        <strain evidence="1 2">NCTC13336</strain>
    </source>
</reference>
<sequence length="196" mass="21597">MLALSLGACKPETAENAALLIKALSAWFKTNKQNDGGGAVHQTEKTIPDAGQQVLADRILAFQKAEQSIKNGNAYFDYTPVTHSEIYYFDRAGKPVTKKQAEGYYRKVLGKTGKGNVVAQDFYSDTAQPQTSPFILKPNIDIQNFSAEGTFEGVIFWFDKQGKVSTAASDKNNMMLYNTQERAFAMLSVKEGKAAY</sequence>
<proteinExistence type="predicted"/>
<evidence type="ECO:0000313" key="2">
    <source>
        <dbReference type="Proteomes" id="UP000254293"/>
    </source>
</evidence>
<dbReference type="AlphaFoldDB" id="A0A377R378"/>
<name>A0A377R378_9NEIS</name>
<keyword evidence="2" id="KW-1185">Reference proteome</keyword>
<gene>
    <name evidence="1" type="ORF">NCTC13336_01303</name>
</gene>
<protein>
    <submittedName>
        <fullName evidence="1">Uncharacterized protein</fullName>
    </submittedName>
</protein>
<dbReference type="EMBL" id="UGJJ01000002">
    <property type="protein sequence ID" value="STR02432.1"/>
    <property type="molecule type" value="Genomic_DNA"/>
</dbReference>
<evidence type="ECO:0000313" key="1">
    <source>
        <dbReference type="EMBL" id="STR02432.1"/>
    </source>
</evidence>
<accession>A0A377R378</accession>
<organism evidence="1 2">
    <name type="scientific">Kingella potus</name>
    <dbReference type="NCBI Taxonomy" id="265175"/>
    <lineage>
        <taxon>Bacteria</taxon>
        <taxon>Pseudomonadati</taxon>
        <taxon>Pseudomonadota</taxon>
        <taxon>Betaproteobacteria</taxon>
        <taxon>Neisseriales</taxon>
        <taxon>Neisseriaceae</taxon>
        <taxon>Kingella</taxon>
    </lineage>
</organism>